<dbReference type="OMA" id="PKRFVQE"/>
<dbReference type="GO" id="GO:0005634">
    <property type="term" value="C:nucleus"/>
    <property type="evidence" value="ECO:0007669"/>
    <property type="project" value="UniProtKB-SubCell"/>
</dbReference>
<accession>G0QUB9</accession>
<dbReference type="PROSITE" id="PS50166">
    <property type="entry name" value="IMPORTIN_B_NT"/>
    <property type="match status" value="1"/>
</dbReference>
<evidence type="ECO:0000313" key="9">
    <source>
        <dbReference type="EMBL" id="EGR31191.1"/>
    </source>
</evidence>
<evidence type="ECO:0000256" key="2">
    <source>
        <dbReference type="ARBA" id="ARBA00004496"/>
    </source>
</evidence>
<dbReference type="GeneID" id="14907320"/>
<dbReference type="GO" id="GO:0006606">
    <property type="term" value="P:protein import into nucleus"/>
    <property type="evidence" value="ECO:0007669"/>
    <property type="project" value="InterPro"/>
</dbReference>
<feature type="domain" description="Importin N-terminal" evidence="8">
    <location>
        <begin position="25"/>
        <end position="101"/>
    </location>
</feature>
<dbReference type="RefSeq" id="XP_004034677.1">
    <property type="nucleotide sequence ID" value="XM_004034629.1"/>
</dbReference>
<keyword evidence="4" id="KW-0963">Cytoplasm</keyword>
<dbReference type="GO" id="GO:0005737">
    <property type="term" value="C:cytoplasm"/>
    <property type="evidence" value="ECO:0007669"/>
    <property type="project" value="UniProtKB-SubCell"/>
</dbReference>
<protein>
    <recommendedName>
        <fullName evidence="8">Importin N-terminal domain-containing protein</fullName>
    </recommendedName>
</protein>
<evidence type="ECO:0000256" key="7">
    <source>
        <dbReference type="ARBA" id="ARBA00023242"/>
    </source>
</evidence>
<evidence type="ECO:0000313" key="10">
    <source>
        <dbReference type="Proteomes" id="UP000008983"/>
    </source>
</evidence>
<dbReference type="InParanoid" id="G0QUB9"/>
<dbReference type="InterPro" id="IPR041653">
    <property type="entry name" value="Importin_rep_4"/>
</dbReference>
<keyword evidence="10" id="KW-1185">Reference proteome</keyword>
<keyword evidence="5" id="KW-0677">Repeat</keyword>
<dbReference type="Pfam" id="PF25574">
    <property type="entry name" value="TPR_IMB1"/>
    <property type="match status" value="1"/>
</dbReference>
<dbReference type="GO" id="GO:0031267">
    <property type="term" value="F:small GTPase binding"/>
    <property type="evidence" value="ECO:0007669"/>
    <property type="project" value="InterPro"/>
</dbReference>
<dbReference type="Proteomes" id="UP000008983">
    <property type="component" value="Unassembled WGS sequence"/>
</dbReference>
<dbReference type="InterPro" id="IPR011989">
    <property type="entry name" value="ARM-like"/>
</dbReference>
<dbReference type="InterPro" id="IPR034085">
    <property type="entry name" value="TOG"/>
</dbReference>
<dbReference type="InterPro" id="IPR058584">
    <property type="entry name" value="IMB1_TNPO1-like_TPR"/>
</dbReference>
<evidence type="ECO:0000256" key="3">
    <source>
        <dbReference type="ARBA" id="ARBA00022448"/>
    </source>
</evidence>
<keyword evidence="3" id="KW-0813">Transport</keyword>
<proteinExistence type="predicted"/>
<reference evidence="9 10" key="1">
    <citation type="submission" date="2011-07" db="EMBL/GenBank/DDBJ databases">
        <authorList>
            <person name="Coyne R."/>
            <person name="Brami D."/>
            <person name="Johnson J."/>
            <person name="Hostetler J."/>
            <person name="Hannick L."/>
            <person name="Clark T."/>
            <person name="Cassidy-Hanley D."/>
            <person name="Inman J."/>
        </authorList>
    </citation>
    <scope>NUCLEOTIDE SEQUENCE [LARGE SCALE GENOMIC DNA]</scope>
    <source>
        <strain evidence="9 10">G5</strain>
    </source>
</reference>
<dbReference type="EMBL" id="GL983907">
    <property type="protein sequence ID" value="EGR31191.1"/>
    <property type="molecule type" value="Genomic_DNA"/>
</dbReference>
<dbReference type="STRING" id="857967.G0QUB9"/>
<dbReference type="Pfam" id="PF18829">
    <property type="entry name" value="Importin_rep_6"/>
    <property type="match status" value="1"/>
</dbReference>
<dbReference type="SMART" id="SM01349">
    <property type="entry name" value="TOG"/>
    <property type="match status" value="1"/>
</dbReference>
<evidence type="ECO:0000256" key="6">
    <source>
        <dbReference type="ARBA" id="ARBA00022927"/>
    </source>
</evidence>
<evidence type="ECO:0000256" key="1">
    <source>
        <dbReference type="ARBA" id="ARBA00004123"/>
    </source>
</evidence>
<dbReference type="InterPro" id="IPR040122">
    <property type="entry name" value="Importin_beta"/>
</dbReference>
<evidence type="ECO:0000256" key="5">
    <source>
        <dbReference type="ARBA" id="ARBA00022737"/>
    </source>
</evidence>
<dbReference type="eggNOG" id="KOG2171">
    <property type="taxonomic scope" value="Eukaryota"/>
</dbReference>
<keyword evidence="7" id="KW-0539">Nucleus</keyword>
<evidence type="ECO:0000256" key="4">
    <source>
        <dbReference type="ARBA" id="ARBA00022490"/>
    </source>
</evidence>
<organism evidence="9 10">
    <name type="scientific">Ichthyophthirius multifiliis</name>
    <name type="common">White spot disease agent</name>
    <name type="synonym">Ich</name>
    <dbReference type="NCBI Taxonomy" id="5932"/>
    <lineage>
        <taxon>Eukaryota</taxon>
        <taxon>Sar</taxon>
        <taxon>Alveolata</taxon>
        <taxon>Ciliophora</taxon>
        <taxon>Intramacronucleata</taxon>
        <taxon>Oligohymenophorea</taxon>
        <taxon>Hymenostomatida</taxon>
        <taxon>Ophryoglenina</taxon>
        <taxon>Ichthyophthirius</taxon>
    </lineage>
</organism>
<dbReference type="FunCoup" id="G0QUB9">
    <property type="interactions" value="474"/>
</dbReference>
<dbReference type="InterPro" id="IPR016024">
    <property type="entry name" value="ARM-type_fold"/>
</dbReference>
<dbReference type="InterPro" id="IPR057672">
    <property type="entry name" value="TPR_IPO4/5"/>
</dbReference>
<dbReference type="Gene3D" id="1.25.10.10">
    <property type="entry name" value="Leucine-rich Repeat Variant"/>
    <property type="match status" value="1"/>
</dbReference>
<dbReference type="Pfam" id="PF25780">
    <property type="entry name" value="TPR_IPO5"/>
    <property type="match status" value="1"/>
</dbReference>
<evidence type="ECO:0000259" key="8">
    <source>
        <dbReference type="PROSITE" id="PS50166"/>
    </source>
</evidence>
<dbReference type="AlphaFoldDB" id="G0QUB9"/>
<dbReference type="PANTHER" id="PTHR10527">
    <property type="entry name" value="IMPORTIN BETA"/>
    <property type="match status" value="1"/>
</dbReference>
<dbReference type="SUPFAM" id="SSF48371">
    <property type="entry name" value="ARM repeat"/>
    <property type="match status" value="2"/>
</dbReference>
<dbReference type="OrthoDB" id="543373at2759"/>
<dbReference type="Pfam" id="PF18808">
    <property type="entry name" value="Importin_rep_4"/>
    <property type="match status" value="1"/>
</dbReference>
<name>G0QUB9_ICHMU</name>
<dbReference type="InterPro" id="IPR041389">
    <property type="entry name" value="Importin_rep_6"/>
</dbReference>
<sequence length="1067" mass="121600">MAEQIVQIINNLVGQIQNPEIQKQAEESLNLFSSQNPNEFVQYLIQILKNSQNEQHRVFVASHLRKITSKFAEKSFVNIWDQLNVESQQLIQTQLFECLKTEPVQNIRYLISDCIGELAGSLLEDPQNNKWPELVPLLWQLFMQSNTNLIESGFKILVNLLTFASDTFEKSQNELKNLFQNGIQNENVKISVACIQALGAYLSVLEPKQAKGFQYLIPQMLNTLYKVLKTDQDEGQLILEVFTDIVETEPKFFKENFEQLFSTVWKINMEEKEIETDIKHMGTETLISLVQRLPQIVRKNQEYLLKLIELIFSHMIEIDQEVTDEWKQPPEGFNEDIEEDADFETTRFGMNAIDRIIDSVGDKETLPILSQTVEKLLQHADWRYNYAAIMALSQVGEYIDDVATVQPIMDVVLKFLSSPNPVIRYGVFHAIGQISDDMKPEFQTVYKDSIMKVILQHLDDPVPRVASHAAAALTNFVEGFTEQDVQPYLQVTLEKLFALVNSGCSIVKENCMTAIASTAEAAKEHFHAYFDISMPILFKVFDAYKGKEYKQLRGQTIECITLIAHSVSKEKFLPYLDQITNIIINIQESNLDNQDPQKTYVLSGWQRLCLKYNVELTTYLPKILPGVFKIVSQIIKKDACDSDEAEVALAMLEVFIDQFGSNYVNYVEETTKLISPLCSYKYSESIRDQASKCLPGLIKCAQQQPETQKNMVRYFLGLLWDAASSEFDSEIIISQITAMKECIESCGKFMTQQEIQSLSDKVIKLLLDSDKRKAENEKWKNEEDVEDEEKNILEEDLKIEENLQVSIAELIGVLFKTHKEQTLNLAHILYTQVLPKVMDSKVSDNMHKFGLFLIDDMVEFLGFEHMGDKWGEFAQALSIFAVDKSSQVRQAAVYGIGIFAQVTPTAQFSVYAQGLVKTLLASIAYPQGSEKEKTYGHAKDNAISSLGKIIRYQSESLSLNEILGLWLNNLPLKFDKQEGVFQHRLLAELTINRPDLITQNEGFIQKTIVTFGQVLGTKFVDQEGTALIHQAINRLTQVDFVKNNWNSIVANLTDGQKVKLQQGAQAQ</sequence>
<keyword evidence="6" id="KW-0653">Protein transport</keyword>
<dbReference type="InterPro" id="IPR001494">
    <property type="entry name" value="Importin-beta_N"/>
</dbReference>
<comment type="subcellular location">
    <subcellularLocation>
        <location evidence="2">Cytoplasm</location>
    </subcellularLocation>
    <subcellularLocation>
        <location evidence="1">Nucleus</location>
    </subcellularLocation>
</comment>
<gene>
    <name evidence="9" type="ORF">IMG5_116170</name>
</gene>